<gene>
    <name evidence="2" type="ORF">BJ085DRAFT_31988</name>
</gene>
<sequence length="226" mass="25572">MAFQFFQIFTWVIRRFRAQPETQGTAAQTSSADAHHFDLPYSDEQINGLLGFFTTSPEITRRCPCRPEESPVSFSTLPGSKQRTTKFHHWVHTLKARNRMFNQRGTGPRPCPSMELSSPETSETSGPERAQMSLDSDGYSLEPTPPSPSGYLMLMKFVDAQWEPLTVSLDMAPWSLELVDRFSPTSTENPESHHQPDSSVPHSNEKAIVMPQHPLKPRPQTMLVRS</sequence>
<keyword evidence="3" id="KW-1185">Reference proteome</keyword>
<feature type="region of interest" description="Disordered" evidence="1">
    <location>
        <begin position="183"/>
        <end position="226"/>
    </location>
</feature>
<accession>A0A4P9ZQ50</accession>
<name>A0A4P9ZQ50_9FUNG</name>
<protein>
    <submittedName>
        <fullName evidence="2">Uncharacterized protein</fullName>
    </submittedName>
</protein>
<dbReference type="EMBL" id="ML002854">
    <property type="protein sequence ID" value="RKP35503.1"/>
    <property type="molecule type" value="Genomic_DNA"/>
</dbReference>
<feature type="region of interest" description="Disordered" evidence="1">
    <location>
        <begin position="101"/>
        <end position="145"/>
    </location>
</feature>
<feature type="compositionally biased region" description="Low complexity" evidence="1">
    <location>
        <begin position="112"/>
        <end position="128"/>
    </location>
</feature>
<evidence type="ECO:0000256" key="1">
    <source>
        <dbReference type="SAM" id="MobiDB-lite"/>
    </source>
</evidence>
<dbReference type="Proteomes" id="UP000268162">
    <property type="component" value="Unassembled WGS sequence"/>
</dbReference>
<reference evidence="3" key="1">
    <citation type="journal article" date="2018" name="Nat. Microbiol.">
        <title>Leveraging single-cell genomics to expand the fungal tree of life.</title>
        <authorList>
            <person name="Ahrendt S.R."/>
            <person name="Quandt C.A."/>
            <person name="Ciobanu D."/>
            <person name="Clum A."/>
            <person name="Salamov A."/>
            <person name="Andreopoulos B."/>
            <person name="Cheng J.F."/>
            <person name="Woyke T."/>
            <person name="Pelin A."/>
            <person name="Henrissat B."/>
            <person name="Reynolds N.K."/>
            <person name="Benny G.L."/>
            <person name="Smith M.E."/>
            <person name="James T.Y."/>
            <person name="Grigoriev I.V."/>
        </authorList>
    </citation>
    <scope>NUCLEOTIDE SEQUENCE [LARGE SCALE GENOMIC DNA]</scope>
    <source>
        <strain evidence="3">RSA 468</strain>
    </source>
</reference>
<evidence type="ECO:0000313" key="3">
    <source>
        <dbReference type="Proteomes" id="UP000268162"/>
    </source>
</evidence>
<proteinExistence type="predicted"/>
<dbReference type="AlphaFoldDB" id="A0A4P9ZQ50"/>
<organism evidence="2 3">
    <name type="scientific">Dimargaris cristalligena</name>
    <dbReference type="NCBI Taxonomy" id="215637"/>
    <lineage>
        <taxon>Eukaryota</taxon>
        <taxon>Fungi</taxon>
        <taxon>Fungi incertae sedis</taxon>
        <taxon>Zoopagomycota</taxon>
        <taxon>Kickxellomycotina</taxon>
        <taxon>Dimargaritomycetes</taxon>
        <taxon>Dimargaritales</taxon>
        <taxon>Dimargaritaceae</taxon>
        <taxon>Dimargaris</taxon>
    </lineage>
</organism>
<evidence type="ECO:0000313" key="2">
    <source>
        <dbReference type="EMBL" id="RKP35503.1"/>
    </source>
</evidence>